<gene>
    <name evidence="6" type="ORF">SAMN05216552_1024102</name>
</gene>
<dbReference type="GO" id="GO:0004197">
    <property type="term" value="F:cysteine-type endopeptidase activity"/>
    <property type="evidence" value="ECO:0007669"/>
    <property type="project" value="InterPro"/>
</dbReference>
<feature type="compositionally biased region" description="Polar residues" evidence="4">
    <location>
        <begin position="149"/>
        <end position="179"/>
    </location>
</feature>
<feature type="compositionally biased region" description="Low complexity" evidence="4">
    <location>
        <begin position="107"/>
        <end position="116"/>
    </location>
</feature>
<dbReference type="Pfam" id="PF03543">
    <property type="entry name" value="Peptidase_C58"/>
    <property type="match status" value="1"/>
</dbReference>
<keyword evidence="2" id="KW-0378">Hydrolase</keyword>
<feature type="domain" description="Peptidase C58 YopT-type" evidence="5">
    <location>
        <begin position="352"/>
        <end position="408"/>
    </location>
</feature>
<organism evidence="6 7">
    <name type="scientific">Pseudoduganella namucuonensis</name>
    <dbReference type="NCBI Taxonomy" id="1035707"/>
    <lineage>
        <taxon>Bacteria</taxon>
        <taxon>Pseudomonadati</taxon>
        <taxon>Pseudomonadota</taxon>
        <taxon>Betaproteobacteria</taxon>
        <taxon>Burkholderiales</taxon>
        <taxon>Oxalobacteraceae</taxon>
        <taxon>Telluria group</taxon>
        <taxon>Pseudoduganella</taxon>
    </lineage>
</organism>
<protein>
    <submittedName>
        <fullName evidence="6">Cysteine protease domain-containing protein, YopT-type</fullName>
    </submittedName>
</protein>
<sequence length="433" mass="48448">MAWVHAHDRKPPNIRLAGRTRPVENPFALRRLSQKPSVLRASAPRRRSIWNCSHRQITHVMHHRHGICGFSKFPNSRTMTSSIPSSLSTRNTYENRPHQVGEQKPLSNSSSSSVVNDEQLWSEKLRPHDLRCQQRPALANKLIQDLQNQLPMPPQNTSRTCQPQSISQATDNHSHNPVSHRSIAPTVRAHEADTSALHDPAWLPLAPSLEPFVKARFRQESIAESHGIKPTAICTGLAIQWLRLCGDDGWKTMGEGHPERMKRLASFDNMVHAKITYSYYNFEHRTRMNDLQSDGYVRRLAGGKSVIAAAEEIAGLQLEPVLRGEYGDELPGKPIVSWQAFASASDESSLPLDPQEVSAVANKMMEGERGVIALLGQLESHALGYAVKDNILHIFDPNLGEFEASRDDLLTVLGGIEQTVPIKTTLIQLFREN</sequence>
<keyword evidence="1 6" id="KW-0645">Protease</keyword>
<evidence type="ECO:0000256" key="1">
    <source>
        <dbReference type="ARBA" id="ARBA00022670"/>
    </source>
</evidence>
<dbReference type="EMBL" id="FPBO01000024">
    <property type="protein sequence ID" value="SFV05883.1"/>
    <property type="molecule type" value="Genomic_DNA"/>
</dbReference>
<feature type="region of interest" description="Disordered" evidence="4">
    <location>
        <begin position="74"/>
        <end position="118"/>
    </location>
</feature>
<evidence type="ECO:0000313" key="6">
    <source>
        <dbReference type="EMBL" id="SFV05883.1"/>
    </source>
</evidence>
<proteinExistence type="predicted"/>
<dbReference type="InterPro" id="IPR038765">
    <property type="entry name" value="Papain-like_cys_pep_sf"/>
</dbReference>
<evidence type="ECO:0000256" key="2">
    <source>
        <dbReference type="ARBA" id="ARBA00022801"/>
    </source>
</evidence>
<accession>A0A1I7L848</accession>
<dbReference type="Gene3D" id="3.90.70.20">
    <property type="match status" value="1"/>
</dbReference>
<dbReference type="InterPro" id="IPR006473">
    <property type="entry name" value="Peptidase_C58_Yopt"/>
</dbReference>
<dbReference type="Proteomes" id="UP000199391">
    <property type="component" value="Unassembled WGS sequence"/>
</dbReference>
<evidence type="ECO:0000256" key="3">
    <source>
        <dbReference type="ARBA" id="ARBA00022807"/>
    </source>
</evidence>
<evidence type="ECO:0000256" key="4">
    <source>
        <dbReference type="SAM" id="MobiDB-lite"/>
    </source>
</evidence>
<dbReference type="SUPFAM" id="SSF54001">
    <property type="entry name" value="Cysteine proteinases"/>
    <property type="match status" value="1"/>
</dbReference>
<evidence type="ECO:0000259" key="5">
    <source>
        <dbReference type="Pfam" id="PF03543"/>
    </source>
</evidence>
<dbReference type="AlphaFoldDB" id="A0A1I7L848"/>
<feature type="region of interest" description="Disordered" evidence="4">
    <location>
        <begin position="149"/>
        <end position="180"/>
    </location>
</feature>
<evidence type="ECO:0000313" key="7">
    <source>
        <dbReference type="Proteomes" id="UP000199391"/>
    </source>
</evidence>
<reference evidence="7" key="1">
    <citation type="submission" date="2016-10" db="EMBL/GenBank/DDBJ databases">
        <authorList>
            <person name="Varghese N."/>
            <person name="Submissions S."/>
        </authorList>
    </citation>
    <scope>NUCLEOTIDE SEQUENCE [LARGE SCALE GENOMIC DNA]</scope>
    <source>
        <strain evidence="7">CGMCC 1.11014</strain>
    </source>
</reference>
<dbReference type="STRING" id="1035707.SAMN05216552_1024102"/>
<dbReference type="GO" id="GO:0006508">
    <property type="term" value="P:proteolysis"/>
    <property type="evidence" value="ECO:0007669"/>
    <property type="project" value="UniProtKB-KW"/>
</dbReference>
<feature type="compositionally biased region" description="Polar residues" evidence="4">
    <location>
        <begin position="74"/>
        <end position="92"/>
    </location>
</feature>
<keyword evidence="3" id="KW-0788">Thiol protease</keyword>
<name>A0A1I7L848_9BURK</name>
<keyword evidence="7" id="KW-1185">Reference proteome</keyword>